<accession>A0A2P5DQX3</accession>
<evidence type="ECO:0000313" key="1">
    <source>
        <dbReference type="EMBL" id="PON75692.1"/>
    </source>
</evidence>
<dbReference type="EMBL" id="JXTB01000022">
    <property type="protein sequence ID" value="PON75692.1"/>
    <property type="molecule type" value="Genomic_DNA"/>
</dbReference>
<sequence>MSSHVSLTLDKIGANITKQSREMNNIRNYGPSADVDERSRIASMTLVESVSIKSGHTFKAEMKVDTKIYTFCNERIEEARGSTSHGCHHPHVRISNHIANSDKSTSHCNIGIHVKLLFSGLRCATANLEVSVMPHKLGRDAPELEIRFCQNAVIPNLLCNNTRQEHERSIHSHLYE</sequence>
<proteinExistence type="predicted"/>
<evidence type="ECO:0000313" key="2">
    <source>
        <dbReference type="Proteomes" id="UP000237105"/>
    </source>
</evidence>
<gene>
    <name evidence="1" type="ORF">PanWU01x14_039520</name>
</gene>
<keyword evidence="2" id="KW-1185">Reference proteome</keyword>
<dbReference type="Proteomes" id="UP000237105">
    <property type="component" value="Unassembled WGS sequence"/>
</dbReference>
<dbReference type="AlphaFoldDB" id="A0A2P5DQX3"/>
<reference evidence="2" key="1">
    <citation type="submission" date="2016-06" db="EMBL/GenBank/DDBJ databases">
        <title>Parallel loss of symbiosis genes in relatives of nitrogen-fixing non-legume Parasponia.</title>
        <authorList>
            <person name="Van Velzen R."/>
            <person name="Holmer R."/>
            <person name="Bu F."/>
            <person name="Rutten L."/>
            <person name="Van Zeijl A."/>
            <person name="Liu W."/>
            <person name="Santuari L."/>
            <person name="Cao Q."/>
            <person name="Sharma T."/>
            <person name="Shen D."/>
            <person name="Roswanjaya Y."/>
            <person name="Wardhani T."/>
            <person name="Kalhor M.S."/>
            <person name="Jansen J."/>
            <person name="Van den Hoogen J."/>
            <person name="Gungor B."/>
            <person name="Hartog M."/>
            <person name="Hontelez J."/>
            <person name="Verver J."/>
            <person name="Yang W.-C."/>
            <person name="Schijlen E."/>
            <person name="Repin R."/>
            <person name="Schilthuizen M."/>
            <person name="Schranz E."/>
            <person name="Heidstra R."/>
            <person name="Miyata K."/>
            <person name="Fedorova E."/>
            <person name="Kohlen W."/>
            <person name="Bisseling T."/>
            <person name="Smit S."/>
            <person name="Geurts R."/>
        </authorList>
    </citation>
    <scope>NUCLEOTIDE SEQUENCE [LARGE SCALE GENOMIC DNA]</scope>
    <source>
        <strain evidence="2">cv. WU1-14</strain>
    </source>
</reference>
<name>A0A2P5DQX3_PARAD</name>
<organism evidence="1 2">
    <name type="scientific">Parasponia andersonii</name>
    <name type="common">Sponia andersonii</name>
    <dbReference type="NCBI Taxonomy" id="3476"/>
    <lineage>
        <taxon>Eukaryota</taxon>
        <taxon>Viridiplantae</taxon>
        <taxon>Streptophyta</taxon>
        <taxon>Embryophyta</taxon>
        <taxon>Tracheophyta</taxon>
        <taxon>Spermatophyta</taxon>
        <taxon>Magnoliopsida</taxon>
        <taxon>eudicotyledons</taxon>
        <taxon>Gunneridae</taxon>
        <taxon>Pentapetalae</taxon>
        <taxon>rosids</taxon>
        <taxon>fabids</taxon>
        <taxon>Rosales</taxon>
        <taxon>Cannabaceae</taxon>
        <taxon>Parasponia</taxon>
    </lineage>
</organism>
<comment type="caution">
    <text evidence="1">The sequence shown here is derived from an EMBL/GenBank/DDBJ whole genome shotgun (WGS) entry which is preliminary data.</text>
</comment>
<protein>
    <submittedName>
        <fullName evidence="1">Uncharacterized protein</fullName>
    </submittedName>
</protein>